<dbReference type="AlphaFoldDB" id="X1MJS7"/>
<evidence type="ECO:0008006" key="3">
    <source>
        <dbReference type="Google" id="ProtNLM"/>
    </source>
</evidence>
<dbReference type="Gene3D" id="1.10.150.130">
    <property type="match status" value="1"/>
</dbReference>
<reference evidence="2" key="1">
    <citation type="journal article" date="2014" name="Front. Microbiol.">
        <title>High frequency of phylogenetically diverse reductive dehalogenase-homologous genes in deep subseafloor sedimentary metagenomes.</title>
        <authorList>
            <person name="Kawai M."/>
            <person name="Futagami T."/>
            <person name="Toyoda A."/>
            <person name="Takaki Y."/>
            <person name="Nishi S."/>
            <person name="Hori S."/>
            <person name="Arai W."/>
            <person name="Tsubouchi T."/>
            <person name="Morono Y."/>
            <person name="Uchiyama I."/>
            <person name="Ito T."/>
            <person name="Fujiyama A."/>
            <person name="Inagaki F."/>
            <person name="Takami H."/>
        </authorList>
    </citation>
    <scope>NUCLEOTIDE SEQUENCE</scope>
    <source>
        <strain evidence="2">Expedition CK06-06</strain>
    </source>
</reference>
<keyword evidence="1" id="KW-0238">DNA-binding</keyword>
<dbReference type="EMBL" id="BARV01007045">
    <property type="protein sequence ID" value="GAI18331.1"/>
    <property type="molecule type" value="Genomic_DNA"/>
</dbReference>
<protein>
    <recommendedName>
        <fullName evidence="3">Core-binding (CB) domain-containing protein</fullName>
    </recommendedName>
</protein>
<evidence type="ECO:0000313" key="2">
    <source>
        <dbReference type="EMBL" id="GAI18331.1"/>
    </source>
</evidence>
<proteinExistence type="predicted"/>
<gene>
    <name evidence="2" type="ORF">S06H3_14405</name>
</gene>
<name>X1MJS7_9ZZZZ</name>
<sequence length="70" mass="8316">MQKLLDQLETELRICNYISQTVKGYLYALKEYLAFKKSNLEKLDIENIKIFLFQKKKTSVLSKTINLSFH</sequence>
<dbReference type="InterPro" id="IPR010998">
    <property type="entry name" value="Integrase_recombinase_N"/>
</dbReference>
<organism evidence="2">
    <name type="scientific">marine sediment metagenome</name>
    <dbReference type="NCBI Taxonomy" id="412755"/>
    <lineage>
        <taxon>unclassified sequences</taxon>
        <taxon>metagenomes</taxon>
        <taxon>ecological metagenomes</taxon>
    </lineage>
</organism>
<evidence type="ECO:0000256" key="1">
    <source>
        <dbReference type="ARBA" id="ARBA00023125"/>
    </source>
</evidence>
<accession>X1MJS7</accession>
<dbReference type="GO" id="GO:0003677">
    <property type="term" value="F:DNA binding"/>
    <property type="evidence" value="ECO:0007669"/>
    <property type="project" value="UniProtKB-KW"/>
</dbReference>
<comment type="caution">
    <text evidence="2">The sequence shown here is derived from an EMBL/GenBank/DDBJ whole genome shotgun (WGS) entry which is preliminary data.</text>
</comment>